<name>A0A7H0I6A6_9ACTN</name>
<accession>A0A7H0I6A6</accession>
<dbReference type="EMBL" id="CP060828">
    <property type="protein sequence ID" value="QNP68322.1"/>
    <property type="molecule type" value="Genomic_DNA"/>
</dbReference>
<keyword evidence="2" id="KW-0408">Iron</keyword>
<evidence type="ECO:0000313" key="4">
    <source>
        <dbReference type="Proteomes" id="UP000516052"/>
    </source>
</evidence>
<dbReference type="InterPro" id="IPR017972">
    <property type="entry name" value="Cyt_P450_CS"/>
</dbReference>
<keyword evidence="2" id="KW-0349">Heme</keyword>
<organism evidence="3 4">
    <name type="scientific">Streptomyces roseirectus</name>
    <dbReference type="NCBI Taxonomy" id="2768066"/>
    <lineage>
        <taxon>Bacteria</taxon>
        <taxon>Bacillati</taxon>
        <taxon>Actinomycetota</taxon>
        <taxon>Actinomycetes</taxon>
        <taxon>Kitasatosporales</taxon>
        <taxon>Streptomycetaceae</taxon>
        <taxon>Streptomyces</taxon>
    </lineage>
</organism>
<dbReference type="KEGG" id="sroi:IAG44_01775"/>
<gene>
    <name evidence="3" type="ORF">IAG44_01775</name>
</gene>
<dbReference type="GO" id="GO:0005506">
    <property type="term" value="F:iron ion binding"/>
    <property type="evidence" value="ECO:0007669"/>
    <property type="project" value="InterPro"/>
</dbReference>
<keyword evidence="2" id="KW-0560">Oxidoreductase</keyword>
<dbReference type="Gene3D" id="1.10.630.10">
    <property type="entry name" value="Cytochrome P450"/>
    <property type="match status" value="1"/>
</dbReference>
<dbReference type="SUPFAM" id="SSF48264">
    <property type="entry name" value="Cytochrome P450"/>
    <property type="match status" value="1"/>
</dbReference>
<dbReference type="AlphaFoldDB" id="A0A7H0I6A6"/>
<sequence length="353" mass="38443">MLTRPPALLLSDHRSVQQVLRSPHFTVDHPFRATRQLFGPTAIDVDGPRRRELRSHVTWFAPGHMTRWQSHAVDPVVRDLVSALPRGNPVDFVAAVGRRLPTRVVLRVLGCPEGDADWVWARLRPIVAHIATPGPPVEAAGARDELDGYLRRCLREQPPPGTLLSLLTERVGPSPGAAATDTVIRTALLLLAAGVETTASATGNLMVCLLRHPGTWQALRDGKLSAPQVVREALRWLSPLRRTVRFASRDTEVGPLRLPRGAVVELDLAAANRDPHVFERPDAFEPGRPGHPVMTFGTGHHACAGARLALAELETLLTALVRRFPTVSQPAGEDARTGGDVFQQPARLVMTLG</sequence>
<keyword evidence="4" id="KW-1185">Reference proteome</keyword>
<dbReference type="PRINTS" id="PR00359">
    <property type="entry name" value="BP450"/>
</dbReference>
<dbReference type="InterPro" id="IPR036396">
    <property type="entry name" value="Cyt_P450_sf"/>
</dbReference>
<keyword evidence="2" id="KW-0479">Metal-binding</keyword>
<keyword evidence="2" id="KW-0503">Monooxygenase</keyword>
<dbReference type="PRINTS" id="PR00385">
    <property type="entry name" value="P450"/>
</dbReference>
<dbReference type="PANTHER" id="PTHR46696">
    <property type="entry name" value="P450, PUTATIVE (EUROFUNG)-RELATED"/>
    <property type="match status" value="1"/>
</dbReference>
<dbReference type="InterPro" id="IPR001128">
    <property type="entry name" value="Cyt_P450"/>
</dbReference>
<evidence type="ECO:0000313" key="3">
    <source>
        <dbReference type="EMBL" id="QNP68322.1"/>
    </source>
</evidence>
<dbReference type="PROSITE" id="PS00086">
    <property type="entry name" value="CYTOCHROME_P450"/>
    <property type="match status" value="1"/>
</dbReference>
<dbReference type="GO" id="GO:0004497">
    <property type="term" value="F:monooxygenase activity"/>
    <property type="evidence" value="ECO:0007669"/>
    <property type="project" value="UniProtKB-KW"/>
</dbReference>
<comment type="similarity">
    <text evidence="1 2">Belongs to the cytochrome P450 family.</text>
</comment>
<protein>
    <submittedName>
        <fullName evidence="3">Cytochrome P450</fullName>
    </submittedName>
</protein>
<dbReference type="Pfam" id="PF00067">
    <property type="entry name" value="p450"/>
    <property type="match status" value="1"/>
</dbReference>
<dbReference type="Proteomes" id="UP000516052">
    <property type="component" value="Chromosome"/>
</dbReference>
<dbReference type="InterPro" id="IPR002397">
    <property type="entry name" value="Cyt_P450_B"/>
</dbReference>
<proteinExistence type="inferred from homology"/>
<evidence type="ECO:0000256" key="1">
    <source>
        <dbReference type="ARBA" id="ARBA00010617"/>
    </source>
</evidence>
<evidence type="ECO:0000256" key="2">
    <source>
        <dbReference type="RuleBase" id="RU000461"/>
    </source>
</evidence>
<dbReference type="GO" id="GO:0016705">
    <property type="term" value="F:oxidoreductase activity, acting on paired donors, with incorporation or reduction of molecular oxygen"/>
    <property type="evidence" value="ECO:0007669"/>
    <property type="project" value="InterPro"/>
</dbReference>
<dbReference type="RefSeq" id="WP_187745364.1">
    <property type="nucleotide sequence ID" value="NZ_CP060828.1"/>
</dbReference>
<dbReference type="GO" id="GO:0020037">
    <property type="term" value="F:heme binding"/>
    <property type="evidence" value="ECO:0007669"/>
    <property type="project" value="InterPro"/>
</dbReference>
<dbReference type="PANTHER" id="PTHR46696:SF1">
    <property type="entry name" value="CYTOCHROME P450 YJIB-RELATED"/>
    <property type="match status" value="1"/>
</dbReference>
<reference evidence="3 4" key="1">
    <citation type="submission" date="2020-08" db="EMBL/GenBank/DDBJ databases">
        <title>A novel species.</title>
        <authorList>
            <person name="Gao J."/>
        </authorList>
    </citation>
    <scope>NUCLEOTIDE SEQUENCE [LARGE SCALE GENOMIC DNA]</scope>
    <source>
        <strain evidence="3 4">CRXT-G-22</strain>
    </source>
</reference>